<dbReference type="InterPro" id="IPR036914">
    <property type="entry name" value="MGS-like_dom_sf"/>
</dbReference>
<dbReference type="InterPro" id="IPR002695">
    <property type="entry name" value="PurH-like"/>
</dbReference>
<dbReference type="Gene3D" id="3.40.50.1380">
    <property type="entry name" value="Methylglyoxal synthase-like domain"/>
    <property type="match status" value="1"/>
</dbReference>
<dbReference type="SUPFAM" id="SSF53927">
    <property type="entry name" value="Cytidine deaminase-like"/>
    <property type="match status" value="2"/>
</dbReference>
<evidence type="ECO:0000259" key="18">
    <source>
        <dbReference type="PROSITE" id="PS51855"/>
    </source>
</evidence>
<dbReference type="EC" id="3.5.4.10" evidence="7"/>
<dbReference type="AlphaFoldDB" id="A0A8J5ZCU7"/>
<evidence type="ECO:0000256" key="9">
    <source>
        <dbReference type="ARBA" id="ARBA00022490"/>
    </source>
</evidence>
<dbReference type="PANTHER" id="PTHR11692:SF0">
    <property type="entry name" value="BIFUNCTIONAL PURINE BIOSYNTHESIS PROTEIN ATIC"/>
    <property type="match status" value="1"/>
</dbReference>
<dbReference type="GO" id="GO:0006189">
    <property type="term" value="P:'de novo' IMP biosynthetic process"/>
    <property type="evidence" value="ECO:0007669"/>
    <property type="project" value="UniProtKB-UniPathway"/>
</dbReference>
<evidence type="ECO:0000256" key="16">
    <source>
        <dbReference type="ARBA" id="ARBA00047515"/>
    </source>
</evidence>
<dbReference type="Gene3D" id="3.40.140.20">
    <property type="match status" value="1"/>
</dbReference>
<protein>
    <recommendedName>
        <fullName evidence="8">Bifunctional purine biosynthesis protein ATIC</fullName>
        <ecNumber evidence="6">2.1.2.3</ecNumber>
        <ecNumber evidence="7">3.5.4.10</ecNumber>
    </recommendedName>
    <alternativeName>
        <fullName evidence="14">AICAR transformylase/inosine monophosphate cyclohydrolase</fullName>
    </alternativeName>
</protein>
<comment type="catalytic activity">
    <reaction evidence="16">
        <text>(6R)-10-formyltetrahydrofolate + 5-amino-1-(5-phospho-beta-D-ribosyl)imidazole-4-carboxamide = 5-formamido-1-(5-phospho-D-ribosyl)imidazole-4-carboxamide + (6S)-5,6,7,8-tetrahydrofolate</text>
        <dbReference type="Rhea" id="RHEA:22192"/>
        <dbReference type="ChEBI" id="CHEBI:57453"/>
        <dbReference type="ChEBI" id="CHEBI:58467"/>
        <dbReference type="ChEBI" id="CHEBI:58475"/>
        <dbReference type="ChEBI" id="CHEBI:195366"/>
        <dbReference type="EC" id="2.1.2.3"/>
    </reaction>
    <physiologicalReaction direction="left-to-right" evidence="16">
        <dbReference type="Rhea" id="RHEA:22193"/>
    </physiologicalReaction>
</comment>
<evidence type="ECO:0000256" key="10">
    <source>
        <dbReference type="ARBA" id="ARBA00022679"/>
    </source>
</evidence>
<dbReference type="UniPathway" id="UPA00074">
    <property type="reaction ID" value="UER00133"/>
</dbReference>
<comment type="pathway">
    <text evidence="4">Purine metabolism; IMP biosynthesis via de novo pathway; 5-formamido-1-(5-phospho-D-ribosyl)imidazole-4-carboxamide from 5-amino-1-(5-phospho-D-ribosyl)imidazole-4-carboxamide (10-formyl THF route): step 1/1.</text>
</comment>
<comment type="subcellular location">
    <subcellularLocation>
        <location evidence="2">Cytoplasm</location>
        <location evidence="2">Cytosol</location>
    </subcellularLocation>
</comment>
<comment type="subunit">
    <text evidence="15">Homodimer. Associates with internalized INSR complexes on Golgi/endosomal membranes. Interacts with INSR; ATIC together with PRKAA2/AMPK2 and HACD3/PTPLAD1 is proposed to be part of a signaling network regulating INSR autophosphorylation and endocytosis.</text>
</comment>
<dbReference type="GO" id="GO:0005829">
    <property type="term" value="C:cytosol"/>
    <property type="evidence" value="ECO:0007669"/>
    <property type="project" value="UniProtKB-SubCell"/>
</dbReference>
<accession>A0A8J5ZCU7</accession>
<evidence type="ECO:0000256" key="7">
    <source>
        <dbReference type="ARBA" id="ARBA00012712"/>
    </source>
</evidence>
<dbReference type="Proteomes" id="UP000700334">
    <property type="component" value="Unassembled WGS sequence"/>
</dbReference>
<dbReference type="InterPro" id="IPR024051">
    <property type="entry name" value="AICAR_Tfase_dup_dom_sf"/>
</dbReference>
<comment type="caution">
    <text evidence="19">The sequence shown here is derived from an EMBL/GenBank/DDBJ whole genome shotgun (WGS) entry which is preliminary data.</text>
</comment>
<evidence type="ECO:0000256" key="1">
    <source>
        <dbReference type="ARBA" id="ARBA00000945"/>
    </source>
</evidence>
<feature type="domain" description="MGS-like" evidence="18">
    <location>
        <begin position="1"/>
        <end position="122"/>
    </location>
</feature>
<gene>
    <name evidence="19" type="ORF">J0S82_001172</name>
</gene>
<evidence type="ECO:0000256" key="3">
    <source>
        <dbReference type="ARBA" id="ARBA00004844"/>
    </source>
</evidence>
<organism evidence="19 20">
    <name type="scientific">Galemys pyrenaicus</name>
    <name type="common">Iberian desman</name>
    <name type="synonym">Pyrenean desman</name>
    <dbReference type="NCBI Taxonomy" id="202257"/>
    <lineage>
        <taxon>Eukaryota</taxon>
        <taxon>Metazoa</taxon>
        <taxon>Chordata</taxon>
        <taxon>Craniata</taxon>
        <taxon>Vertebrata</taxon>
        <taxon>Euteleostomi</taxon>
        <taxon>Mammalia</taxon>
        <taxon>Eutheria</taxon>
        <taxon>Laurasiatheria</taxon>
        <taxon>Eulipotyphla</taxon>
        <taxon>Talpidae</taxon>
        <taxon>Galemys</taxon>
    </lineage>
</organism>
<evidence type="ECO:0000256" key="11">
    <source>
        <dbReference type="ARBA" id="ARBA00022755"/>
    </source>
</evidence>
<keyword evidence="20" id="KW-1185">Reference proteome</keyword>
<name>A0A8J5ZCU7_GALPY</name>
<dbReference type="EC" id="2.1.2.3" evidence="6"/>
<dbReference type="GO" id="GO:0004643">
    <property type="term" value="F:phosphoribosylaminoimidazolecarboxamide formyltransferase activity"/>
    <property type="evidence" value="ECO:0007669"/>
    <property type="project" value="UniProtKB-EC"/>
</dbReference>
<evidence type="ECO:0000256" key="15">
    <source>
        <dbReference type="ARBA" id="ARBA00046691"/>
    </source>
</evidence>
<dbReference type="GO" id="GO:0003937">
    <property type="term" value="F:IMP cyclohydrolase activity"/>
    <property type="evidence" value="ECO:0007669"/>
    <property type="project" value="UniProtKB-EC"/>
</dbReference>
<dbReference type="InterPro" id="IPR011607">
    <property type="entry name" value="MGS-like_dom"/>
</dbReference>
<comment type="catalytic activity">
    <reaction evidence="17">
        <text>IMP + H2O = 5-formamido-1-(5-phospho-D-ribosyl)imidazole-4-carboxamide</text>
        <dbReference type="Rhea" id="RHEA:18445"/>
        <dbReference type="ChEBI" id="CHEBI:15377"/>
        <dbReference type="ChEBI" id="CHEBI:58053"/>
        <dbReference type="ChEBI" id="CHEBI:58467"/>
        <dbReference type="EC" id="3.5.4.10"/>
    </reaction>
    <physiologicalReaction direction="right-to-left" evidence="17">
        <dbReference type="Rhea" id="RHEA:18447"/>
    </physiologicalReaction>
</comment>
<dbReference type="PROSITE" id="PS51855">
    <property type="entry name" value="MGS"/>
    <property type="match status" value="1"/>
</dbReference>
<dbReference type="SMART" id="SM00851">
    <property type="entry name" value="MGS"/>
    <property type="match status" value="1"/>
</dbReference>
<comment type="pathway">
    <text evidence="3">Purine metabolism; IMP biosynthesis via de novo pathway; IMP from 5-formamido-1-(5-phospho-D-ribosyl)imidazole-4-carboxamide: step 1/1.</text>
</comment>
<evidence type="ECO:0000256" key="5">
    <source>
        <dbReference type="ARBA" id="ARBA00007667"/>
    </source>
</evidence>
<keyword evidence="13" id="KW-0511">Multifunctional enzyme</keyword>
<evidence type="ECO:0000256" key="6">
    <source>
        <dbReference type="ARBA" id="ARBA00012253"/>
    </source>
</evidence>
<proteinExistence type="inferred from homology"/>
<evidence type="ECO:0000256" key="17">
    <source>
        <dbReference type="ARBA" id="ARBA00048341"/>
    </source>
</evidence>
<reference evidence="19" key="1">
    <citation type="journal article" date="2021" name="Evol. Appl.">
        <title>The genome of the Pyrenean desman and the effects of bottlenecks and inbreeding on the genomic landscape of an endangered species.</title>
        <authorList>
            <person name="Escoda L."/>
            <person name="Castresana J."/>
        </authorList>
    </citation>
    <scope>NUCLEOTIDE SEQUENCE</scope>
    <source>
        <strain evidence="19">IBE-C5619</strain>
    </source>
</reference>
<evidence type="ECO:0000256" key="13">
    <source>
        <dbReference type="ARBA" id="ARBA00023268"/>
    </source>
</evidence>
<comment type="similarity">
    <text evidence="5">Belongs to the PurH family.</text>
</comment>
<evidence type="ECO:0000256" key="8">
    <source>
        <dbReference type="ARBA" id="ARBA00017905"/>
    </source>
</evidence>
<keyword evidence="10" id="KW-0808">Transferase</keyword>
<sequence>MEFAKNLTAVGLNLVTSRGTTKALRDASLATRDVSELTRFPEMLGRALHTGILVHNIPEDNADLVRLDFSLTRAVICNLYPFVKTVASPVLTAGKAVGQTDIDEVTLLRVAAQNQIQMTTGTQTLTVRAPMKQDTGFYSWYMKQRSKGISQMLLKCGMNPHQTPARLYTLNPKLSITVLNGVPGFINFLAVVKELKEALGIRAAASFKHVNSRCSFWNSHSVKMRPKSIMLKEITVSPKGHSLARVSPIIKICPIYALRSHYQSVKYTQSNSVLCQEWLSEGEDLEKWKALFEKVPELLTKAQKKKWVYKLRIMQTELKRSAVEYIAVFPGSVADNVVIEACNELGIIFAH</sequence>
<evidence type="ECO:0000313" key="19">
    <source>
        <dbReference type="EMBL" id="KAG8505368.1"/>
    </source>
</evidence>
<dbReference type="InterPro" id="IPR024050">
    <property type="entry name" value="AICAR_Tfase_insert_dom_sf"/>
</dbReference>
<comment type="catalytic activity">
    <reaction evidence="1">
        <text>10-formyldihydrofolate + 5-amino-1-(5-phospho-beta-D-ribosyl)imidazole-4-carboxamide = 5-formamido-1-(5-phospho-D-ribosyl)imidazole-4-carboxamide + 7,8-dihydrofolate</text>
        <dbReference type="Rhea" id="RHEA:59144"/>
        <dbReference type="ChEBI" id="CHEBI:57451"/>
        <dbReference type="ChEBI" id="CHEBI:57452"/>
        <dbReference type="ChEBI" id="CHEBI:58467"/>
        <dbReference type="ChEBI" id="CHEBI:58475"/>
    </reaction>
    <physiologicalReaction direction="left-to-right" evidence="1">
        <dbReference type="Rhea" id="RHEA:59145"/>
    </physiologicalReaction>
</comment>
<evidence type="ECO:0000256" key="14">
    <source>
        <dbReference type="ARBA" id="ARBA00032307"/>
    </source>
</evidence>
<feature type="non-terminal residue" evidence="19">
    <location>
        <position position="351"/>
    </location>
</feature>
<dbReference type="OrthoDB" id="6017153at2759"/>
<evidence type="ECO:0000313" key="20">
    <source>
        <dbReference type="Proteomes" id="UP000700334"/>
    </source>
</evidence>
<dbReference type="Gene3D" id="1.10.287.440">
    <property type="match status" value="1"/>
</dbReference>
<dbReference type="EMBL" id="JAGFMF010012266">
    <property type="protein sequence ID" value="KAG8505368.1"/>
    <property type="molecule type" value="Genomic_DNA"/>
</dbReference>
<keyword evidence="11" id="KW-0658">Purine biosynthesis</keyword>
<dbReference type="InterPro" id="IPR016193">
    <property type="entry name" value="Cytidine_deaminase-like"/>
</dbReference>
<evidence type="ECO:0000256" key="2">
    <source>
        <dbReference type="ARBA" id="ARBA00004514"/>
    </source>
</evidence>
<dbReference type="PANTHER" id="PTHR11692">
    <property type="entry name" value="BIFUNCTIONAL PURINE BIOSYNTHESIS PROTEIN PURH"/>
    <property type="match status" value="1"/>
</dbReference>
<keyword evidence="12" id="KW-0378">Hydrolase</keyword>
<keyword evidence="9" id="KW-0963">Cytoplasm</keyword>
<dbReference type="Pfam" id="PF02142">
    <property type="entry name" value="MGS"/>
    <property type="match status" value="1"/>
</dbReference>
<dbReference type="SUPFAM" id="SSF52335">
    <property type="entry name" value="Methylglyoxal synthase-like"/>
    <property type="match status" value="1"/>
</dbReference>
<evidence type="ECO:0000256" key="12">
    <source>
        <dbReference type="ARBA" id="ARBA00022801"/>
    </source>
</evidence>
<evidence type="ECO:0000256" key="4">
    <source>
        <dbReference type="ARBA" id="ARBA00004954"/>
    </source>
</evidence>